<name>A0A840Q9J7_9PSEU</name>
<evidence type="ECO:0000313" key="2">
    <source>
        <dbReference type="Proteomes" id="UP000584374"/>
    </source>
</evidence>
<reference evidence="1 2" key="1">
    <citation type="submission" date="2020-08" db="EMBL/GenBank/DDBJ databases">
        <title>Sequencing the genomes of 1000 actinobacteria strains.</title>
        <authorList>
            <person name="Klenk H.-P."/>
        </authorList>
    </citation>
    <scope>NUCLEOTIDE SEQUENCE [LARGE SCALE GENOMIC DNA]</scope>
    <source>
        <strain evidence="1 2">DSM 45584</strain>
    </source>
</reference>
<proteinExistence type="predicted"/>
<keyword evidence="2" id="KW-1185">Reference proteome</keyword>
<dbReference type="RefSeq" id="WP_184727561.1">
    <property type="nucleotide sequence ID" value="NZ_JACHIW010000001.1"/>
</dbReference>
<dbReference type="EMBL" id="JACHIW010000001">
    <property type="protein sequence ID" value="MBB5156411.1"/>
    <property type="molecule type" value="Genomic_DNA"/>
</dbReference>
<dbReference type="InterPro" id="IPR032724">
    <property type="entry name" value="SCP1.201-like"/>
</dbReference>
<dbReference type="AlphaFoldDB" id="A0A840Q9J7"/>
<dbReference type="Pfam" id="PF14428">
    <property type="entry name" value="DddA-like"/>
    <property type="match status" value="1"/>
</dbReference>
<gene>
    <name evidence="1" type="ORF">BJ970_003945</name>
</gene>
<sequence>MSALGDLDQTLAQVVDRITAALGLLATAQDACDEAGEILGFALEGTADPEALEVLAVVEPTSDELIHAFQAAHRVIELITTYRRCLEVQQAIDSTPPSAAHPSTAGRIPTDAARDRRWVEQARKRLPRREGGQTTGFGYDRDGTEFRITSGREDISESARLILHNSDRFTPHSNRGAPTMITHVETKYAQMMREAGQTYEIHGEARP</sequence>
<protein>
    <submittedName>
        <fullName evidence="1">Uncharacterized protein</fullName>
    </submittedName>
</protein>
<evidence type="ECO:0000313" key="1">
    <source>
        <dbReference type="EMBL" id="MBB5156411.1"/>
    </source>
</evidence>
<organism evidence="1 2">
    <name type="scientific">Saccharopolyspora phatthalungensis</name>
    <dbReference type="NCBI Taxonomy" id="664693"/>
    <lineage>
        <taxon>Bacteria</taxon>
        <taxon>Bacillati</taxon>
        <taxon>Actinomycetota</taxon>
        <taxon>Actinomycetes</taxon>
        <taxon>Pseudonocardiales</taxon>
        <taxon>Pseudonocardiaceae</taxon>
        <taxon>Saccharopolyspora</taxon>
    </lineage>
</organism>
<dbReference type="Proteomes" id="UP000584374">
    <property type="component" value="Unassembled WGS sequence"/>
</dbReference>
<comment type="caution">
    <text evidence="1">The sequence shown here is derived from an EMBL/GenBank/DDBJ whole genome shotgun (WGS) entry which is preliminary data.</text>
</comment>
<accession>A0A840Q9J7</accession>